<dbReference type="EMBL" id="JBFXLU010000055">
    <property type="protein sequence ID" value="KAL2847521.1"/>
    <property type="molecule type" value="Genomic_DNA"/>
</dbReference>
<organism evidence="1 2">
    <name type="scientific">Aspergillus pseudoustus</name>
    <dbReference type="NCBI Taxonomy" id="1810923"/>
    <lineage>
        <taxon>Eukaryota</taxon>
        <taxon>Fungi</taxon>
        <taxon>Dikarya</taxon>
        <taxon>Ascomycota</taxon>
        <taxon>Pezizomycotina</taxon>
        <taxon>Eurotiomycetes</taxon>
        <taxon>Eurotiomycetidae</taxon>
        <taxon>Eurotiales</taxon>
        <taxon>Aspergillaceae</taxon>
        <taxon>Aspergillus</taxon>
        <taxon>Aspergillus subgen. Nidulantes</taxon>
    </lineage>
</organism>
<comment type="caution">
    <text evidence="1">The sequence shown here is derived from an EMBL/GenBank/DDBJ whole genome shotgun (WGS) entry which is preliminary data.</text>
</comment>
<dbReference type="Proteomes" id="UP001610446">
    <property type="component" value="Unassembled WGS sequence"/>
</dbReference>
<gene>
    <name evidence="1" type="ORF">BJY01DRAFT_246748</name>
</gene>
<proteinExistence type="predicted"/>
<protein>
    <submittedName>
        <fullName evidence="1">Uncharacterized protein</fullName>
    </submittedName>
</protein>
<evidence type="ECO:0000313" key="2">
    <source>
        <dbReference type="Proteomes" id="UP001610446"/>
    </source>
</evidence>
<evidence type="ECO:0000313" key="1">
    <source>
        <dbReference type="EMBL" id="KAL2847521.1"/>
    </source>
</evidence>
<sequence>MNALKPGTRVDIIFIETTDPACVMLVWCADGDTVFPSSFLTIRFRDGEYIENSYLEEGGIVADGAADPFHKSAHWIAKVPADRVDYLRKMVRLGLPGLRDWSIDVLLDPLRREGFINEETASDAREVVMGIMAANREIVEMKEAEEKKA</sequence>
<keyword evidence="2" id="KW-1185">Reference proteome</keyword>
<reference evidence="1 2" key="1">
    <citation type="submission" date="2024-07" db="EMBL/GenBank/DDBJ databases">
        <title>Section-level genome sequencing and comparative genomics of Aspergillus sections Usti and Cavernicolus.</title>
        <authorList>
            <consortium name="Lawrence Berkeley National Laboratory"/>
            <person name="Nybo J.L."/>
            <person name="Vesth T.C."/>
            <person name="Theobald S."/>
            <person name="Frisvad J.C."/>
            <person name="Larsen T.O."/>
            <person name="Kjaerboelling I."/>
            <person name="Rothschild-Mancinelli K."/>
            <person name="Lyhne E.K."/>
            <person name="Kogle M.E."/>
            <person name="Barry K."/>
            <person name="Clum A."/>
            <person name="Na H."/>
            <person name="Ledsgaard L."/>
            <person name="Lin J."/>
            <person name="Lipzen A."/>
            <person name="Kuo A."/>
            <person name="Riley R."/>
            <person name="Mondo S."/>
            <person name="Labutti K."/>
            <person name="Haridas S."/>
            <person name="Pangalinan J."/>
            <person name="Salamov A.A."/>
            <person name="Simmons B.A."/>
            <person name="Magnuson J.K."/>
            <person name="Chen J."/>
            <person name="Drula E."/>
            <person name="Henrissat B."/>
            <person name="Wiebenga A."/>
            <person name="Lubbers R.J."/>
            <person name="Gomes A.C."/>
            <person name="Makela M.R."/>
            <person name="Stajich J."/>
            <person name="Grigoriev I.V."/>
            <person name="Mortensen U.H."/>
            <person name="De Vries R.P."/>
            <person name="Baker S.E."/>
            <person name="Andersen M.R."/>
        </authorList>
    </citation>
    <scope>NUCLEOTIDE SEQUENCE [LARGE SCALE GENOMIC DNA]</scope>
    <source>
        <strain evidence="1 2">CBS 123904</strain>
    </source>
</reference>
<accession>A0ABR4K5D6</accession>
<name>A0ABR4K5D6_9EURO</name>